<dbReference type="EMBL" id="KZ503041">
    <property type="protein sequence ID" value="PKU69116.1"/>
    <property type="molecule type" value="Genomic_DNA"/>
</dbReference>
<evidence type="ECO:0000313" key="2">
    <source>
        <dbReference type="Proteomes" id="UP000233837"/>
    </source>
</evidence>
<evidence type="ECO:0000313" key="1">
    <source>
        <dbReference type="EMBL" id="PKU69116.1"/>
    </source>
</evidence>
<reference evidence="1 2" key="2">
    <citation type="journal article" date="2017" name="Nature">
        <title>The Apostasia genome and the evolution of orchids.</title>
        <authorList>
            <person name="Zhang G.Q."/>
            <person name="Liu K.W."/>
            <person name="Li Z."/>
            <person name="Lohaus R."/>
            <person name="Hsiao Y.Y."/>
            <person name="Niu S.C."/>
            <person name="Wang J.Y."/>
            <person name="Lin Y.C."/>
            <person name="Xu Q."/>
            <person name="Chen L.J."/>
            <person name="Yoshida K."/>
            <person name="Fujiwara S."/>
            <person name="Wang Z.W."/>
            <person name="Zhang Y.Q."/>
            <person name="Mitsuda N."/>
            <person name="Wang M."/>
            <person name="Liu G.H."/>
            <person name="Pecoraro L."/>
            <person name="Huang H.X."/>
            <person name="Xiao X.J."/>
            <person name="Lin M."/>
            <person name="Wu X.Y."/>
            <person name="Wu W.L."/>
            <person name="Chen Y.Y."/>
            <person name="Chang S.B."/>
            <person name="Sakamoto S."/>
            <person name="Ohme-Takagi M."/>
            <person name="Yagi M."/>
            <person name="Zeng S.J."/>
            <person name="Shen C.Y."/>
            <person name="Yeh C.M."/>
            <person name="Luo Y.B."/>
            <person name="Tsai W.C."/>
            <person name="Van de Peer Y."/>
            <person name="Liu Z.J."/>
        </authorList>
    </citation>
    <scope>NUCLEOTIDE SEQUENCE [LARGE SCALE GENOMIC DNA]</scope>
    <source>
        <tissue evidence="1">The whole plant</tissue>
    </source>
</reference>
<name>A0A2I0W0D8_9ASPA</name>
<dbReference type="AlphaFoldDB" id="A0A2I0W0D8"/>
<sequence length="53" mass="6031">MGNEDKQLRFFPRDASFPWPFAGSMKPSPSYKTKDLNAKPICCRKVFVPDIPA</sequence>
<organism evidence="1 2">
    <name type="scientific">Dendrobium catenatum</name>
    <dbReference type="NCBI Taxonomy" id="906689"/>
    <lineage>
        <taxon>Eukaryota</taxon>
        <taxon>Viridiplantae</taxon>
        <taxon>Streptophyta</taxon>
        <taxon>Embryophyta</taxon>
        <taxon>Tracheophyta</taxon>
        <taxon>Spermatophyta</taxon>
        <taxon>Magnoliopsida</taxon>
        <taxon>Liliopsida</taxon>
        <taxon>Asparagales</taxon>
        <taxon>Orchidaceae</taxon>
        <taxon>Epidendroideae</taxon>
        <taxon>Malaxideae</taxon>
        <taxon>Dendrobiinae</taxon>
        <taxon>Dendrobium</taxon>
    </lineage>
</organism>
<reference evidence="1 2" key="1">
    <citation type="journal article" date="2016" name="Sci. Rep.">
        <title>The Dendrobium catenatum Lindl. genome sequence provides insights into polysaccharide synthase, floral development and adaptive evolution.</title>
        <authorList>
            <person name="Zhang G.Q."/>
            <person name="Xu Q."/>
            <person name="Bian C."/>
            <person name="Tsai W.C."/>
            <person name="Yeh C.M."/>
            <person name="Liu K.W."/>
            <person name="Yoshida K."/>
            <person name="Zhang L.S."/>
            <person name="Chang S.B."/>
            <person name="Chen F."/>
            <person name="Shi Y."/>
            <person name="Su Y.Y."/>
            <person name="Zhang Y.Q."/>
            <person name="Chen L.J."/>
            <person name="Yin Y."/>
            <person name="Lin M."/>
            <person name="Huang H."/>
            <person name="Deng H."/>
            <person name="Wang Z.W."/>
            <person name="Zhu S.L."/>
            <person name="Zhao X."/>
            <person name="Deng C."/>
            <person name="Niu S.C."/>
            <person name="Huang J."/>
            <person name="Wang M."/>
            <person name="Liu G.H."/>
            <person name="Yang H.J."/>
            <person name="Xiao X.J."/>
            <person name="Hsiao Y.Y."/>
            <person name="Wu W.L."/>
            <person name="Chen Y.Y."/>
            <person name="Mitsuda N."/>
            <person name="Ohme-Takagi M."/>
            <person name="Luo Y.B."/>
            <person name="Van de Peer Y."/>
            <person name="Liu Z.J."/>
        </authorList>
    </citation>
    <scope>NUCLEOTIDE SEQUENCE [LARGE SCALE GENOMIC DNA]</scope>
    <source>
        <tissue evidence="1">The whole plant</tissue>
    </source>
</reference>
<dbReference type="Proteomes" id="UP000233837">
    <property type="component" value="Unassembled WGS sequence"/>
</dbReference>
<protein>
    <submittedName>
        <fullName evidence="1">Uncharacterized protein</fullName>
    </submittedName>
</protein>
<keyword evidence="2" id="KW-1185">Reference proteome</keyword>
<accession>A0A2I0W0D8</accession>
<gene>
    <name evidence="1" type="ORF">MA16_Dca002386</name>
</gene>
<proteinExistence type="predicted"/>